<dbReference type="Gene3D" id="1.20.1530.20">
    <property type="match status" value="1"/>
</dbReference>
<dbReference type="GO" id="GO:0015293">
    <property type="term" value="F:symporter activity"/>
    <property type="evidence" value="ECO:0007669"/>
    <property type="project" value="UniProtKB-KW"/>
</dbReference>
<evidence type="ECO:0008006" key="11">
    <source>
        <dbReference type="Google" id="ProtNLM"/>
    </source>
</evidence>
<feature type="transmembrane region" description="Helical" evidence="8">
    <location>
        <begin position="294"/>
        <end position="315"/>
    </location>
</feature>
<feature type="compositionally biased region" description="Basic and acidic residues" evidence="7">
    <location>
        <begin position="492"/>
        <end position="505"/>
    </location>
</feature>
<keyword evidence="5 8" id="KW-1133">Transmembrane helix</keyword>
<comment type="caution">
    <text evidence="9">The sequence shown here is derived from an EMBL/GenBank/DDBJ whole genome shotgun (WGS) entry which is preliminary data.</text>
</comment>
<evidence type="ECO:0000256" key="8">
    <source>
        <dbReference type="SAM" id="Phobius"/>
    </source>
</evidence>
<keyword evidence="6 8" id="KW-0472">Membrane</keyword>
<protein>
    <recommendedName>
        <fullName evidence="11">Ileal sodium/bile acid cotransporter</fullName>
    </recommendedName>
</protein>
<dbReference type="OrthoDB" id="203097at2759"/>
<feature type="transmembrane region" description="Helical" evidence="8">
    <location>
        <begin position="267"/>
        <end position="287"/>
    </location>
</feature>
<dbReference type="STRING" id="188477.A0A3S1AAW0"/>
<evidence type="ECO:0000256" key="1">
    <source>
        <dbReference type="ARBA" id="ARBA00004141"/>
    </source>
</evidence>
<dbReference type="Pfam" id="PF01758">
    <property type="entry name" value="SBF"/>
    <property type="match status" value="1"/>
</dbReference>
<comment type="similarity">
    <text evidence="2">Belongs to the bile acid:sodium symporter (BASS) (TC 2.A.28) family.</text>
</comment>
<dbReference type="PANTHER" id="PTHR10361">
    <property type="entry name" value="SODIUM-BILE ACID COTRANSPORTER"/>
    <property type="match status" value="1"/>
</dbReference>
<evidence type="ECO:0000256" key="3">
    <source>
        <dbReference type="ARBA" id="ARBA00022692"/>
    </source>
</evidence>
<feature type="transmembrane region" description="Helical" evidence="8">
    <location>
        <begin position="335"/>
        <end position="354"/>
    </location>
</feature>
<feature type="region of interest" description="Disordered" evidence="7">
    <location>
        <begin position="564"/>
        <end position="599"/>
    </location>
</feature>
<feature type="transmembrane region" description="Helical" evidence="8">
    <location>
        <begin position="233"/>
        <end position="255"/>
    </location>
</feature>
<reference evidence="9 10" key="1">
    <citation type="submission" date="2019-01" db="EMBL/GenBank/DDBJ databases">
        <title>A draft genome assembly of the solar-powered sea slug Elysia chlorotica.</title>
        <authorList>
            <person name="Cai H."/>
            <person name="Li Q."/>
            <person name="Fang X."/>
            <person name="Li J."/>
            <person name="Curtis N.E."/>
            <person name="Altenburger A."/>
            <person name="Shibata T."/>
            <person name="Feng M."/>
            <person name="Maeda T."/>
            <person name="Schwartz J.A."/>
            <person name="Shigenobu S."/>
            <person name="Lundholm N."/>
            <person name="Nishiyama T."/>
            <person name="Yang H."/>
            <person name="Hasebe M."/>
            <person name="Li S."/>
            <person name="Pierce S.K."/>
            <person name="Wang J."/>
        </authorList>
    </citation>
    <scope>NUCLEOTIDE SEQUENCE [LARGE SCALE GENOMIC DNA]</scope>
    <source>
        <strain evidence="9">EC2010</strain>
        <tissue evidence="9">Whole organism of an adult</tissue>
    </source>
</reference>
<feature type="transmembrane region" description="Helical" evidence="8">
    <location>
        <begin position="366"/>
        <end position="387"/>
    </location>
</feature>
<dbReference type="AlphaFoldDB" id="A0A3S1AAW0"/>
<feature type="region of interest" description="Disordered" evidence="7">
    <location>
        <begin position="151"/>
        <end position="178"/>
    </location>
</feature>
<feature type="transmembrane region" description="Helical" evidence="8">
    <location>
        <begin position="461"/>
        <end position="482"/>
    </location>
</feature>
<keyword evidence="10" id="KW-1185">Reference proteome</keyword>
<comment type="subcellular location">
    <subcellularLocation>
        <location evidence="1">Membrane</location>
        <topology evidence="1">Multi-pass membrane protein</topology>
    </subcellularLocation>
</comment>
<evidence type="ECO:0000256" key="6">
    <source>
        <dbReference type="ARBA" id="ARBA00023136"/>
    </source>
</evidence>
<proteinExistence type="inferred from homology"/>
<keyword evidence="4" id="KW-0769">Symport</keyword>
<dbReference type="EMBL" id="RQTK01000121">
    <property type="protein sequence ID" value="RUS87056.1"/>
    <property type="molecule type" value="Genomic_DNA"/>
</dbReference>
<feature type="transmembrane region" description="Helical" evidence="8">
    <location>
        <begin position="201"/>
        <end position="221"/>
    </location>
</feature>
<accession>A0A3S1AAW0</accession>
<evidence type="ECO:0000256" key="4">
    <source>
        <dbReference type="ARBA" id="ARBA00022847"/>
    </source>
</evidence>
<evidence type="ECO:0000256" key="5">
    <source>
        <dbReference type="ARBA" id="ARBA00022989"/>
    </source>
</evidence>
<gene>
    <name evidence="9" type="ORF">EGW08_005209</name>
</gene>
<name>A0A3S1AAW0_ELYCH</name>
<feature type="transmembrane region" description="Helical" evidence="8">
    <location>
        <begin position="393"/>
        <end position="417"/>
    </location>
</feature>
<dbReference type="PANTHER" id="PTHR10361:SF28">
    <property type="entry name" value="P3 PROTEIN-RELATED"/>
    <property type="match status" value="1"/>
</dbReference>
<feature type="region of interest" description="Disordered" evidence="7">
    <location>
        <begin position="489"/>
        <end position="531"/>
    </location>
</feature>
<evidence type="ECO:0000313" key="9">
    <source>
        <dbReference type="EMBL" id="RUS87056.1"/>
    </source>
</evidence>
<dbReference type="InterPro" id="IPR002657">
    <property type="entry name" value="BilAc:Na_symport/Acr3"/>
</dbReference>
<keyword evidence="4" id="KW-0813">Transport</keyword>
<dbReference type="GO" id="GO:0016020">
    <property type="term" value="C:membrane"/>
    <property type="evidence" value="ECO:0007669"/>
    <property type="project" value="UniProtKB-SubCell"/>
</dbReference>
<keyword evidence="3 8" id="KW-0812">Transmembrane</keyword>
<sequence>MLPVHAFAVPNMGKPGVLIYNLMSSNQAEVRFKVKCLTKTSSYQLAVFTSNTRVAIIQGDSSYNVSCANATKSPEPILSGVLDNGTIPQYMLKGINDAKSDISKGSTNLNNSSDYIGHVTGLFNVTLEAKNIGRSFFVIIAKRLSGPENVIAKTDGNATGQSKGNGAGPPSPSGPQHQLHEDQVGLSMVIVMQFPRTIDQVFQIIIRCVIVMATAGMGLKVDLMVVKQVLKKPIGPVIGFCCQFICMPLIAYVVAKNVPQESAAVALGIFTCGVVPGGGVSNMFCFLLDADVSLSVTMTTISNIAALGMTPLWIFTLGSTFEDDLVALKVPYLKILETLAYVIVPLFVGIFVQIKFPKLEKMILKVLKPVIFVVVTCTIALGIYTNIHIFRMISPMAILAGCLLPYCGYLVGALISLLTCQTWTHIKTIAIETGIQNTGIAFMMLYLSLPPPDNQLATVGPAASSIMTPQPLFITVIIHLIYKRCTRQNKQQGDEPDRSTAKAEEGVTDDLVPSKKTQNSRESGRSWMSVMSSGHGKSAIVIIWERLAGETRPNLAEEMLHQELIVPSPTSPTGDTDKPWGPTSWSDRDNGTRDTNETL</sequence>
<feature type="transmembrane region" description="Helical" evidence="8">
    <location>
        <begin position="429"/>
        <end position="449"/>
    </location>
</feature>
<evidence type="ECO:0000256" key="2">
    <source>
        <dbReference type="ARBA" id="ARBA00006528"/>
    </source>
</evidence>
<dbReference type="InterPro" id="IPR004710">
    <property type="entry name" value="Bilac:Na_transpt"/>
</dbReference>
<dbReference type="InterPro" id="IPR038770">
    <property type="entry name" value="Na+/solute_symporter_sf"/>
</dbReference>
<feature type="compositionally biased region" description="Basic and acidic residues" evidence="7">
    <location>
        <begin position="586"/>
        <end position="599"/>
    </location>
</feature>
<organism evidence="9 10">
    <name type="scientific">Elysia chlorotica</name>
    <name type="common">Eastern emerald elysia</name>
    <name type="synonym">Sea slug</name>
    <dbReference type="NCBI Taxonomy" id="188477"/>
    <lineage>
        <taxon>Eukaryota</taxon>
        <taxon>Metazoa</taxon>
        <taxon>Spiralia</taxon>
        <taxon>Lophotrochozoa</taxon>
        <taxon>Mollusca</taxon>
        <taxon>Gastropoda</taxon>
        <taxon>Heterobranchia</taxon>
        <taxon>Euthyneura</taxon>
        <taxon>Panpulmonata</taxon>
        <taxon>Sacoglossa</taxon>
        <taxon>Placobranchoidea</taxon>
        <taxon>Plakobranchidae</taxon>
        <taxon>Elysia</taxon>
    </lineage>
</organism>
<dbReference type="Proteomes" id="UP000271974">
    <property type="component" value="Unassembled WGS sequence"/>
</dbReference>
<evidence type="ECO:0000313" key="10">
    <source>
        <dbReference type="Proteomes" id="UP000271974"/>
    </source>
</evidence>
<evidence type="ECO:0000256" key="7">
    <source>
        <dbReference type="SAM" id="MobiDB-lite"/>
    </source>
</evidence>